<keyword evidence="4" id="KW-0812">Transmembrane</keyword>
<dbReference type="PANTHER" id="PTHR22999">
    <property type="entry name" value="PX SERINE/THREONINE KINASE PXK"/>
    <property type="match status" value="1"/>
</dbReference>
<feature type="compositionally biased region" description="Polar residues" evidence="3">
    <location>
        <begin position="711"/>
        <end position="722"/>
    </location>
</feature>
<dbReference type="AlphaFoldDB" id="A0AAQ3NIJ9"/>
<evidence type="ECO:0000256" key="2">
    <source>
        <dbReference type="ARBA" id="ARBA00022490"/>
    </source>
</evidence>
<dbReference type="Pfam" id="PF08628">
    <property type="entry name" value="Nexin_C"/>
    <property type="match status" value="1"/>
</dbReference>
<feature type="region of interest" description="Disordered" evidence="3">
    <location>
        <begin position="465"/>
        <end position="485"/>
    </location>
</feature>
<keyword evidence="2" id="KW-0963">Cytoplasm</keyword>
<evidence type="ECO:0000313" key="7">
    <source>
        <dbReference type="EMBL" id="WVZ10257.1"/>
    </source>
</evidence>
<comment type="subcellular location">
    <subcellularLocation>
        <location evidence="1">Cytoplasm</location>
    </subcellularLocation>
</comment>
<dbReference type="Pfam" id="PF02194">
    <property type="entry name" value="PXA"/>
    <property type="match status" value="1"/>
</dbReference>
<feature type="domain" description="PX" evidence="5">
    <location>
        <begin position="499"/>
        <end position="611"/>
    </location>
</feature>
<dbReference type="InterPro" id="IPR036871">
    <property type="entry name" value="PX_dom_sf"/>
</dbReference>
<feature type="compositionally biased region" description="Low complexity" evidence="3">
    <location>
        <begin position="682"/>
        <end position="695"/>
    </location>
</feature>
<feature type="transmembrane region" description="Helical" evidence="4">
    <location>
        <begin position="20"/>
        <end position="39"/>
    </location>
</feature>
<dbReference type="InterPro" id="IPR003114">
    <property type="entry name" value="Phox_assoc"/>
</dbReference>
<dbReference type="SMART" id="SM00313">
    <property type="entry name" value="PXA"/>
    <property type="match status" value="1"/>
</dbReference>
<dbReference type="InterPro" id="IPR013937">
    <property type="entry name" value="Sorting_nexin_C"/>
</dbReference>
<organism evidence="7 8">
    <name type="scientific">Vigna mungo</name>
    <name type="common">Black gram</name>
    <name type="synonym">Phaseolus mungo</name>
    <dbReference type="NCBI Taxonomy" id="3915"/>
    <lineage>
        <taxon>Eukaryota</taxon>
        <taxon>Viridiplantae</taxon>
        <taxon>Streptophyta</taxon>
        <taxon>Embryophyta</taxon>
        <taxon>Tracheophyta</taxon>
        <taxon>Spermatophyta</taxon>
        <taxon>Magnoliopsida</taxon>
        <taxon>eudicotyledons</taxon>
        <taxon>Gunneridae</taxon>
        <taxon>Pentapetalae</taxon>
        <taxon>rosids</taxon>
        <taxon>fabids</taxon>
        <taxon>Fabales</taxon>
        <taxon>Fabaceae</taxon>
        <taxon>Papilionoideae</taxon>
        <taxon>50 kb inversion clade</taxon>
        <taxon>NPAAA clade</taxon>
        <taxon>indigoferoid/millettioid clade</taxon>
        <taxon>Phaseoleae</taxon>
        <taxon>Vigna</taxon>
    </lineage>
</organism>
<dbReference type="Proteomes" id="UP001374535">
    <property type="component" value="Chromosome 5"/>
</dbReference>
<keyword evidence="4" id="KW-0472">Membrane</keyword>
<feature type="transmembrane region" description="Helical" evidence="4">
    <location>
        <begin position="816"/>
        <end position="839"/>
    </location>
</feature>
<protein>
    <submittedName>
        <fullName evidence="7">Uncharacterized protein</fullName>
    </submittedName>
</protein>
<feature type="compositionally biased region" description="Basic and acidic residues" evidence="3">
    <location>
        <begin position="729"/>
        <end position="740"/>
    </location>
</feature>
<dbReference type="GO" id="GO:0035091">
    <property type="term" value="F:phosphatidylinositol binding"/>
    <property type="evidence" value="ECO:0007669"/>
    <property type="project" value="InterPro"/>
</dbReference>
<dbReference type="SMART" id="SM00312">
    <property type="entry name" value="PX"/>
    <property type="match status" value="1"/>
</dbReference>
<sequence length="1176" mass="133110">MGPLTPTPMMDIINDLIEEAKLRLLWWALCIFAISYFFTHTSKSMWMNLPMSILFVASLRILLNKVEFRWKVQPPRLQTYLSHLEKNQLPLNDERLSSSPPPPKWKKIDSPVVEAALNDFIDLILKDFVINMWYSDLTPDMEFPELIRDLIMDAISEVSVRVKEINLVDLLMRDIVDLIGDHIDLFRRNQDAIGVDVMLTLSSEERDERLKFHLLNSKELHPALISPESEYKVLQRLTSGLLATVLRKREVQCPVIRCIARELLTCLILQPIMNLASPAYINELIESLLLVLNDDGINWMGVCEHSTNTTHNHGHSGTGGGHDNQTASADWAQMLEAATQRRTEVLMPENLENMWARGRNYRRKQHKSTKTGSQDPSVKFPAIDAIPEGMCAMHYVGSDPHLNVVGTNRSESSPDPDKELCSEVDHHVDEGKDIRDIPSKKYKDLKRSNSASLLGNQPLLKVCSPRSEVHNPESEKHGEGYRGKSGSEMVVRRDGHFLPKLRCRVMGAYFEKLGSTSFAVYSIAVTDGLEKTWFVRRRYRNFERLHRHLKDIPNYLLHLPPKRIFSSSIDDAFVYQRCIQFDKYLQDLLSIPNIAEQHEVWDFLSVSSKNYSFGKSSSMMRTLAGILRIVTSFIPVFSVISKFVPAIMLNFFILAVNVDDAVDDIVRQFKGVSDGLIRKVVGSSSPTTDVSSPSTNQNVSWSMDEMDKSVPRQTTAESALSSDNEEGEKEANFGHENIDKEAEDNEWNSDNEFSLKEDTQLLTNHGNECTNLDLDRKHDVAMEAKVGKDVPATTFNPFPDNMEDPVGVPPEVCSQLGLISFLFCISHLLIEIFGLRLLIDACLSYAFAAYSLWDHAYMVKLGGNLYINDYSENCTTLLYKCWSLSSFKGKRRRMTPSSNNTGRIKKESVFAFIIIFVFLANFAFFSTRWTPPNVTVPILNLVDNVFQLKKRGWLRYSNLSGLPIFPSYPLCPRKSTTTLVGFGSTQIYIVQAKSALVYLTPGLAMRMRRGNQDARLLLLVALSVDAEDREDTIAQGIRWVQDILWPGGTFFLRIQTPQVFIGGSAYDQKPLPSISESGGSKMTKSQSGSFELQLEAIRRASDLKKLLFDGAPAALVGLIGQKQYKRCASDIYYFTQSSICVKQLAYAILELLLISIFPELRSVVISVHENNLYRVP</sequence>
<accession>A0AAQ3NIJ9</accession>
<feature type="compositionally biased region" description="Basic and acidic residues" evidence="3">
    <location>
        <begin position="467"/>
        <end position="482"/>
    </location>
</feature>
<dbReference type="PROSITE" id="PS50195">
    <property type="entry name" value="PX"/>
    <property type="match status" value="1"/>
</dbReference>
<evidence type="ECO:0000256" key="4">
    <source>
        <dbReference type="SAM" id="Phobius"/>
    </source>
</evidence>
<dbReference type="InterPro" id="IPR001683">
    <property type="entry name" value="PX_dom"/>
</dbReference>
<feature type="domain" description="PXA" evidence="6">
    <location>
        <begin position="110"/>
        <end position="289"/>
    </location>
</feature>
<dbReference type="PANTHER" id="PTHR22999:SF42">
    <property type="entry name" value="SORTING NEXIN CARBOXY-TERMINAL PROTEIN"/>
    <property type="match status" value="1"/>
</dbReference>
<feature type="region of interest" description="Disordered" evidence="3">
    <location>
        <begin position="682"/>
        <end position="748"/>
    </location>
</feature>
<dbReference type="PROSITE" id="PS51207">
    <property type="entry name" value="PXA"/>
    <property type="match status" value="1"/>
</dbReference>
<dbReference type="InterPro" id="IPR051837">
    <property type="entry name" value="SortingNexin/PXDomain-PKLike"/>
</dbReference>
<name>A0AAQ3NIJ9_VIGMU</name>
<gene>
    <name evidence="7" type="ORF">V8G54_014787</name>
</gene>
<evidence type="ECO:0000256" key="1">
    <source>
        <dbReference type="ARBA" id="ARBA00004496"/>
    </source>
</evidence>
<dbReference type="Gene3D" id="3.30.1520.10">
    <property type="entry name" value="Phox-like domain"/>
    <property type="match status" value="1"/>
</dbReference>
<evidence type="ECO:0000256" key="3">
    <source>
        <dbReference type="SAM" id="MobiDB-lite"/>
    </source>
</evidence>
<dbReference type="SUPFAM" id="SSF64268">
    <property type="entry name" value="PX domain"/>
    <property type="match status" value="1"/>
</dbReference>
<dbReference type="GO" id="GO:0016020">
    <property type="term" value="C:membrane"/>
    <property type="evidence" value="ECO:0007669"/>
    <property type="project" value="UniProtKB-ARBA"/>
</dbReference>
<reference evidence="7 8" key="1">
    <citation type="journal article" date="2023" name="Life. Sci Alliance">
        <title>Evolutionary insights into 3D genome organization and epigenetic landscape of Vigna mungo.</title>
        <authorList>
            <person name="Junaid A."/>
            <person name="Singh B."/>
            <person name="Bhatia S."/>
        </authorList>
    </citation>
    <scope>NUCLEOTIDE SEQUENCE [LARGE SCALE GENOMIC DNA]</scope>
    <source>
        <strain evidence="7">Urdbean</strain>
    </source>
</reference>
<dbReference type="GO" id="GO:0005768">
    <property type="term" value="C:endosome"/>
    <property type="evidence" value="ECO:0007669"/>
    <property type="project" value="UniProtKB-ARBA"/>
</dbReference>
<dbReference type="CDD" id="cd06872">
    <property type="entry name" value="PX_SNX19_like_plant"/>
    <property type="match status" value="1"/>
</dbReference>
<keyword evidence="8" id="KW-1185">Reference proteome</keyword>
<dbReference type="Pfam" id="PF00787">
    <property type="entry name" value="PX"/>
    <property type="match status" value="1"/>
</dbReference>
<proteinExistence type="predicted"/>
<keyword evidence="4" id="KW-1133">Transmembrane helix</keyword>
<dbReference type="EMBL" id="CP144696">
    <property type="protein sequence ID" value="WVZ10257.1"/>
    <property type="molecule type" value="Genomic_DNA"/>
</dbReference>
<evidence type="ECO:0000259" key="6">
    <source>
        <dbReference type="PROSITE" id="PS51207"/>
    </source>
</evidence>
<evidence type="ECO:0000313" key="8">
    <source>
        <dbReference type="Proteomes" id="UP001374535"/>
    </source>
</evidence>
<evidence type="ECO:0000259" key="5">
    <source>
        <dbReference type="PROSITE" id="PS50195"/>
    </source>
</evidence>
<feature type="transmembrane region" description="Helical" evidence="4">
    <location>
        <begin position="909"/>
        <end position="929"/>
    </location>
</feature>